<comment type="caution">
    <text evidence="2">The sequence shown here is derived from an EMBL/GenBank/DDBJ whole genome shotgun (WGS) entry which is preliminary data.</text>
</comment>
<dbReference type="AlphaFoldDB" id="A0A4R7FR02"/>
<sequence length="135" mass="14841">MRRILRRFGPLWRVQRQRHPRAAARLETAALAAKGGLADEVRVLRNRVAELERDHLLLAAHVATLTEQVGGGARVALADGDAEAARQRARLAAVAFYEERIGRLEAHLGRRGHARSGTIDASGRRTSGEQRETAP</sequence>
<feature type="region of interest" description="Disordered" evidence="1">
    <location>
        <begin position="107"/>
        <end position="135"/>
    </location>
</feature>
<feature type="compositionally biased region" description="Basic and acidic residues" evidence="1">
    <location>
        <begin position="122"/>
        <end position="135"/>
    </location>
</feature>
<evidence type="ECO:0000313" key="2">
    <source>
        <dbReference type="EMBL" id="TDS80227.1"/>
    </source>
</evidence>
<dbReference type="Proteomes" id="UP000295344">
    <property type="component" value="Unassembled WGS sequence"/>
</dbReference>
<name>A0A4R7FR02_9MICO</name>
<dbReference type="RefSeq" id="WP_133764967.1">
    <property type="nucleotide sequence ID" value="NZ_BAAARP010000001.1"/>
</dbReference>
<protein>
    <submittedName>
        <fullName evidence="2">Uncharacterized protein</fullName>
    </submittedName>
</protein>
<dbReference type="EMBL" id="SOAM01000001">
    <property type="protein sequence ID" value="TDS80227.1"/>
    <property type="molecule type" value="Genomic_DNA"/>
</dbReference>
<reference evidence="2 3" key="1">
    <citation type="submission" date="2019-03" db="EMBL/GenBank/DDBJ databases">
        <title>Genomic Encyclopedia of Archaeal and Bacterial Type Strains, Phase II (KMG-II): from individual species to whole genera.</title>
        <authorList>
            <person name="Goeker M."/>
        </authorList>
    </citation>
    <scope>NUCLEOTIDE SEQUENCE [LARGE SCALE GENOMIC DNA]</scope>
    <source>
        <strain evidence="2 3">DSM 24782</strain>
    </source>
</reference>
<gene>
    <name evidence="2" type="ORF">CLV52_0782</name>
</gene>
<keyword evidence="3" id="KW-1185">Reference proteome</keyword>
<proteinExistence type="predicted"/>
<organism evidence="2 3">
    <name type="scientific">Amnibacterium kyonggiense</name>
    <dbReference type="NCBI Taxonomy" id="595671"/>
    <lineage>
        <taxon>Bacteria</taxon>
        <taxon>Bacillati</taxon>
        <taxon>Actinomycetota</taxon>
        <taxon>Actinomycetes</taxon>
        <taxon>Micrococcales</taxon>
        <taxon>Microbacteriaceae</taxon>
        <taxon>Amnibacterium</taxon>
    </lineage>
</organism>
<evidence type="ECO:0000256" key="1">
    <source>
        <dbReference type="SAM" id="MobiDB-lite"/>
    </source>
</evidence>
<evidence type="ECO:0000313" key="3">
    <source>
        <dbReference type="Proteomes" id="UP000295344"/>
    </source>
</evidence>
<accession>A0A4R7FR02</accession>